<proteinExistence type="predicted"/>
<name>A0A175S099_9MICO</name>
<accession>A0A175S099</accession>
<sequence length="66" mass="7181">MVLPRLLWGDSSEGRIRYAVRQVIRVPGHATSAARVGSEFRGFGGPTDIIAETLAWLAENASRQDA</sequence>
<comment type="caution">
    <text evidence="1">The sequence shown here is derived from an EMBL/GenBank/DDBJ whole genome shotgun (WGS) entry which is preliminary data.</text>
</comment>
<dbReference type="STRING" id="33881.NS184_02700"/>
<evidence type="ECO:0000313" key="2">
    <source>
        <dbReference type="Proteomes" id="UP000078252"/>
    </source>
</evidence>
<protein>
    <submittedName>
        <fullName evidence="1">Uncharacterized protein</fullName>
    </submittedName>
</protein>
<organism evidence="1 2">
    <name type="scientific">Curtobacterium luteum</name>
    <dbReference type="NCBI Taxonomy" id="33881"/>
    <lineage>
        <taxon>Bacteria</taxon>
        <taxon>Bacillati</taxon>
        <taxon>Actinomycetota</taxon>
        <taxon>Actinomycetes</taxon>
        <taxon>Micrococcales</taxon>
        <taxon>Microbacteriaceae</taxon>
        <taxon>Curtobacterium</taxon>
    </lineage>
</organism>
<dbReference type="AlphaFoldDB" id="A0A175S099"/>
<dbReference type="Proteomes" id="UP000078252">
    <property type="component" value="Unassembled WGS sequence"/>
</dbReference>
<dbReference type="PATRIC" id="fig|33881.3.peg.542"/>
<evidence type="ECO:0000313" key="1">
    <source>
        <dbReference type="EMBL" id="KTR09542.1"/>
    </source>
</evidence>
<dbReference type="EMBL" id="LDQC01000015">
    <property type="protein sequence ID" value="KTR09542.1"/>
    <property type="molecule type" value="Genomic_DNA"/>
</dbReference>
<gene>
    <name evidence="1" type="ORF">NS184_02700</name>
</gene>
<reference evidence="1 2" key="1">
    <citation type="journal article" date="2016" name="Front. Microbiol.">
        <title>Genomic Resource of Rice Seed Associated Bacteria.</title>
        <authorList>
            <person name="Midha S."/>
            <person name="Bansal K."/>
            <person name="Sharma S."/>
            <person name="Kumar N."/>
            <person name="Patil P.P."/>
            <person name="Chaudhry V."/>
            <person name="Patil P.B."/>
        </authorList>
    </citation>
    <scope>NUCLEOTIDE SEQUENCE [LARGE SCALE GENOMIC DNA]</scope>
    <source>
        <strain evidence="1 2">NS184</strain>
    </source>
</reference>